<evidence type="ECO:0000313" key="3">
    <source>
        <dbReference type="EMBL" id="QAT78158.1"/>
    </source>
</evidence>
<dbReference type="InterPro" id="IPR026435">
    <property type="entry name" value="Myxo_Cys_rpt"/>
</dbReference>
<keyword evidence="1" id="KW-1133">Transmembrane helix</keyword>
<accession>A0A410RAC1</accession>
<feature type="transmembrane region" description="Helical" evidence="1">
    <location>
        <begin position="694"/>
        <end position="714"/>
    </location>
</feature>
<proteinExistence type="predicted"/>
<protein>
    <submittedName>
        <fullName evidence="3">TraA</fullName>
    </submittedName>
</protein>
<dbReference type="EMBL" id="MK091203">
    <property type="protein sequence ID" value="QAT78158.1"/>
    <property type="molecule type" value="Genomic_DNA"/>
</dbReference>
<feature type="signal peptide" evidence="2">
    <location>
        <begin position="1"/>
        <end position="28"/>
    </location>
</feature>
<sequence>MFSLLFQIRSAPLALTLVLVCLADPASAAKLPDVLVSGDPVAPSPDLPGTGLCSASSVSMEPDNDFPAQTSSFPGGMNDFMERTIGRRVTYVLRNRFDLSNNNTNVPQASRGDFVDAEAPQCLSYGCGFFINNPTTSFGSRYRGYIDITPDLTGKALHFGFYTDDAVSFVIFDRNNFQYQVINRPPVRFQYTWRSTNSVFFLKSGLYPIEILYAQGADHAALEMSVYEDAFTDFEQTAASSVSLKDSGFRLLSPSQFFQTETGRPSFPDVTQCKQCNRTFANAPGNGDCGLGSGYYCNGAALCAPCDTSRVCGPSCSPCGQSTPYCINVSGSFTCVECDEDSQCPNGRCDPTTHTCKGCLNDSDCPTGQCTNNACTGCNDDSDCLSGQVCDVPNFTCVECNRDEDCPPDEVCAPDIKQCRECNQDSDCERGKSCSNHQCVTCASNDSCAGNSCNCCPNGTQCAAPTPGTSPTCVECTNDSQCSNGNKCDTANGRCVASIAPCNTSDSCGPDCVKCPTDRPLCLDGQVCVQCRNDLECGGGQFCISGECASCITDRHCGPRCSACPGDAPFCLSDGTPAGSSCVACRNDADCGSGQCDTSTHTCTPTNGCEVSCAEGTVCNGSACVECFADAHCPCGGSCDVAQGTCNSSCQESGDCLGVQHCSAATQLCERGRRMPGTEPQGGSFCCETTTADLPSTGGGAFLAMLLVGLLFLYSQRRV</sequence>
<gene>
    <name evidence="3" type="primary">traA</name>
</gene>
<dbReference type="InterPro" id="IPR030819">
    <property type="entry name" value="Myxo_TraA_N"/>
</dbReference>
<evidence type="ECO:0000256" key="1">
    <source>
        <dbReference type="SAM" id="Phobius"/>
    </source>
</evidence>
<dbReference type="NCBIfam" id="TIGR04566">
    <property type="entry name" value="myxo_TraA_Nterm"/>
    <property type="match status" value="1"/>
</dbReference>
<reference evidence="3" key="1">
    <citation type="submission" date="2018-10" db="EMBL/GenBank/DDBJ databases">
        <title>A highly polymorphic receptor governs many distinct self-recognition types within the Myxococcales order.</title>
        <authorList>
            <person name="Cao P."/>
            <person name="Wei X."/>
            <person name="Awal R.P."/>
            <person name="Muller R."/>
            <person name="Wall D."/>
        </authorList>
    </citation>
    <scope>NUCLEOTIDE SEQUENCE</scope>
    <source>
        <strain evidence="3">MCy7689</strain>
    </source>
</reference>
<keyword evidence="1" id="KW-0472">Membrane</keyword>
<feature type="chain" id="PRO_5019024494" evidence="2">
    <location>
        <begin position="29"/>
        <end position="719"/>
    </location>
</feature>
<dbReference type="AlphaFoldDB" id="A0A410RAC1"/>
<keyword evidence="1" id="KW-0812">Transmembrane</keyword>
<name>A0A410RAC1_STIAU</name>
<evidence type="ECO:0000256" key="2">
    <source>
        <dbReference type="SAM" id="SignalP"/>
    </source>
</evidence>
<dbReference type="NCBIfam" id="TIGR04201">
    <property type="entry name" value="Myxo_Cys_RPT"/>
    <property type="match status" value="2"/>
</dbReference>
<organism evidence="3">
    <name type="scientific">Stigmatella aurantiaca</name>
    <dbReference type="NCBI Taxonomy" id="41"/>
    <lineage>
        <taxon>Bacteria</taxon>
        <taxon>Pseudomonadati</taxon>
        <taxon>Myxococcota</taxon>
        <taxon>Myxococcia</taxon>
        <taxon>Myxococcales</taxon>
        <taxon>Cystobacterineae</taxon>
        <taxon>Archangiaceae</taxon>
        <taxon>Stigmatella</taxon>
    </lineage>
</organism>
<keyword evidence="2" id="KW-0732">Signal</keyword>